<dbReference type="AlphaFoldDB" id="A0A3M6QQH2"/>
<dbReference type="InterPro" id="IPR012349">
    <property type="entry name" value="Split_barrel_FMN-bd"/>
</dbReference>
<dbReference type="InterPro" id="IPR002563">
    <property type="entry name" value="Flavin_Rdtase-like_dom"/>
</dbReference>
<comment type="similarity">
    <text evidence="4">Belongs to the flavoredoxin family.</text>
</comment>
<evidence type="ECO:0000256" key="3">
    <source>
        <dbReference type="ARBA" id="ARBA00022643"/>
    </source>
</evidence>
<dbReference type="Pfam" id="PF01613">
    <property type="entry name" value="Flavin_Reduct"/>
    <property type="match status" value="1"/>
</dbReference>
<dbReference type="PANTHER" id="PTHR33798:SF5">
    <property type="entry name" value="FLAVIN REDUCTASE LIKE DOMAIN-CONTAINING PROTEIN"/>
    <property type="match status" value="1"/>
</dbReference>
<keyword evidence="8" id="KW-1185">Reference proteome</keyword>
<proteinExistence type="inferred from homology"/>
<evidence type="ECO:0000256" key="2">
    <source>
        <dbReference type="ARBA" id="ARBA00022630"/>
    </source>
</evidence>
<keyword evidence="2" id="KW-0285">Flavoprotein</keyword>
<evidence type="ECO:0000259" key="6">
    <source>
        <dbReference type="SMART" id="SM00903"/>
    </source>
</evidence>
<dbReference type="SMART" id="SM00903">
    <property type="entry name" value="Flavin_Reduct"/>
    <property type="match status" value="1"/>
</dbReference>
<evidence type="ECO:0000313" key="8">
    <source>
        <dbReference type="Proteomes" id="UP000278006"/>
    </source>
</evidence>
<name>A0A3M6QQH2_9BURK</name>
<protein>
    <submittedName>
        <fullName evidence="7">Flavin reductase family protein</fullName>
    </submittedName>
</protein>
<accession>A0A3M6QQH2</accession>
<comment type="caution">
    <text evidence="7">The sequence shown here is derived from an EMBL/GenBank/DDBJ whole genome shotgun (WGS) entry which is preliminary data.</text>
</comment>
<comment type="cofactor">
    <cofactor evidence="1">
        <name>FMN</name>
        <dbReference type="ChEBI" id="CHEBI:58210"/>
    </cofactor>
</comment>
<dbReference type="OrthoDB" id="5946411at2"/>
<dbReference type="Proteomes" id="UP000278006">
    <property type="component" value="Unassembled WGS sequence"/>
</dbReference>
<dbReference type="GO" id="GO:0010181">
    <property type="term" value="F:FMN binding"/>
    <property type="evidence" value="ECO:0007669"/>
    <property type="project" value="InterPro"/>
</dbReference>
<dbReference type="RefSeq" id="WP_122230061.1">
    <property type="nucleotide sequence ID" value="NZ_RDQO01000004.1"/>
</dbReference>
<reference evidence="7 8" key="1">
    <citation type="submission" date="2018-10" db="EMBL/GenBank/DDBJ databases">
        <title>Draft genome of Cortibacter populi DSM10536.</title>
        <authorList>
            <person name="Bernier A.-M."/>
            <person name="Bernard K."/>
        </authorList>
    </citation>
    <scope>NUCLEOTIDE SEQUENCE [LARGE SCALE GENOMIC DNA]</scope>
    <source>
        <strain evidence="7 8">DSM 105136</strain>
    </source>
</reference>
<gene>
    <name evidence="7" type="ORF">D8I35_13090</name>
</gene>
<evidence type="ECO:0000256" key="5">
    <source>
        <dbReference type="SAM" id="MobiDB-lite"/>
    </source>
</evidence>
<evidence type="ECO:0000313" key="7">
    <source>
        <dbReference type="EMBL" id="RMX04799.1"/>
    </source>
</evidence>
<evidence type="ECO:0000256" key="4">
    <source>
        <dbReference type="ARBA" id="ARBA00038054"/>
    </source>
</evidence>
<sequence length="225" mass="24329">MTEIDFDNLDAYARYKLMASLIVPRPIALVTTLAADGTVNAAPFSMFNMVGEEPPLLMISINKLAEGSLKDTAAHILRSGEFVVHITDEPMAAAMHRCGDALPRTHSELAHAGLTAMPSQRVRPPRIGEAPVAFECVLHETLESASRYVFIGRVLWLGARQGLVDTGRWRVSLQDYFPVGRFGASFYVDCRNRFAIDGAGQPVRSGTGRGVPAGAADTSTAIDEI</sequence>
<evidence type="ECO:0000256" key="1">
    <source>
        <dbReference type="ARBA" id="ARBA00001917"/>
    </source>
</evidence>
<feature type="domain" description="Flavin reductase like" evidence="6">
    <location>
        <begin position="20"/>
        <end position="171"/>
    </location>
</feature>
<dbReference type="SUPFAM" id="SSF50475">
    <property type="entry name" value="FMN-binding split barrel"/>
    <property type="match status" value="1"/>
</dbReference>
<organism evidence="7 8">
    <name type="scientific">Corticibacter populi</name>
    <dbReference type="NCBI Taxonomy" id="1550736"/>
    <lineage>
        <taxon>Bacteria</taxon>
        <taxon>Pseudomonadati</taxon>
        <taxon>Pseudomonadota</taxon>
        <taxon>Betaproteobacteria</taxon>
        <taxon>Burkholderiales</taxon>
        <taxon>Comamonadaceae</taxon>
        <taxon>Corticibacter</taxon>
    </lineage>
</organism>
<dbReference type="GO" id="GO:0016646">
    <property type="term" value="F:oxidoreductase activity, acting on the CH-NH group of donors, NAD or NADP as acceptor"/>
    <property type="evidence" value="ECO:0007669"/>
    <property type="project" value="UniProtKB-ARBA"/>
</dbReference>
<dbReference type="Gene3D" id="2.30.110.10">
    <property type="entry name" value="Electron Transport, Fmn-binding Protein, Chain A"/>
    <property type="match status" value="1"/>
</dbReference>
<keyword evidence="3" id="KW-0288">FMN</keyword>
<dbReference type="PANTHER" id="PTHR33798">
    <property type="entry name" value="FLAVOPROTEIN OXYGENASE"/>
    <property type="match status" value="1"/>
</dbReference>
<feature type="region of interest" description="Disordered" evidence="5">
    <location>
        <begin position="205"/>
        <end position="225"/>
    </location>
</feature>
<dbReference type="EMBL" id="RDQO01000004">
    <property type="protein sequence ID" value="RMX04799.1"/>
    <property type="molecule type" value="Genomic_DNA"/>
</dbReference>